<keyword evidence="3 4" id="KW-0472">Membrane</keyword>
<feature type="non-terminal residue" evidence="6">
    <location>
        <position position="164"/>
    </location>
</feature>
<feature type="transmembrane region" description="Helical" evidence="4">
    <location>
        <begin position="38"/>
        <end position="57"/>
    </location>
</feature>
<proteinExistence type="predicted"/>
<dbReference type="SUPFAM" id="SSF90123">
    <property type="entry name" value="ABC transporter transmembrane region"/>
    <property type="match status" value="1"/>
</dbReference>
<organism evidence="6">
    <name type="scientific">marine metagenome</name>
    <dbReference type="NCBI Taxonomy" id="408172"/>
    <lineage>
        <taxon>unclassified sequences</taxon>
        <taxon>metagenomes</taxon>
        <taxon>ecological metagenomes</taxon>
    </lineage>
</organism>
<sequence length="164" mass="18448">MKYLLEQDYEEFIQSKTGEALASITSFTRTYEMVLSSLLQLLSNFFVVSSVILILAFVSFKSLAALFISVGLFLYLFNFLFGSKIQKYGEAFMKGVTRMTKGVSETLLGLKEIKTLNKEMFFRESFDEGAEALANSQFKLNVLSTVPRNLIEVILIAFLVSLVG</sequence>
<evidence type="ECO:0000256" key="4">
    <source>
        <dbReference type="SAM" id="Phobius"/>
    </source>
</evidence>
<dbReference type="GO" id="GO:0005524">
    <property type="term" value="F:ATP binding"/>
    <property type="evidence" value="ECO:0007669"/>
    <property type="project" value="InterPro"/>
</dbReference>
<keyword evidence="1 4" id="KW-0812">Transmembrane</keyword>
<dbReference type="AlphaFoldDB" id="A0A382PDX8"/>
<reference evidence="6" key="1">
    <citation type="submission" date="2018-05" db="EMBL/GenBank/DDBJ databases">
        <authorList>
            <person name="Lanie J.A."/>
            <person name="Ng W.-L."/>
            <person name="Kazmierczak K.M."/>
            <person name="Andrzejewski T.M."/>
            <person name="Davidsen T.M."/>
            <person name="Wayne K.J."/>
            <person name="Tettelin H."/>
            <person name="Glass J.I."/>
            <person name="Rusch D."/>
            <person name="Podicherti R."/>
            <person name="Tsui H.-C.T."/>
            <person name="Winkler M.E."/>
        </authorList>
    </citation>
    <scope>NUCLEOTIDE SEQUENCE</scope>
</reference>
<dbReference type="InterPro" id="IPR036640">
    <property type="entry name" value="ABC1_TM_sf"/>
</dbReference>
<feature type="domain" description="ABC transmembrane type-1" evidence="5">
    <location>
        <begin position="1"/>
        <end position="164"/>
    </location>
</feature>
<evidence type="ECO:0000256" key="1">
    <source>
        <dbReference type="ARBA" id="ARBA00022692"/>
    </source>
</evidence>
<keyword evidence="2 4" id="KW-1133">Transmembrane helix</keyword>
<evidence type="ECO:0000259" key="5">
    <source>
        <dbReference type="PROSITE" id="PS50929"/>
    </source>
</evidence>
<evidence type="ECO:0000256" key="2">
    <source>
        <dbReference type="ARBA" id="ARBA00022989"/>
    </source>
</evidence>
<evidence type="ECO:0000313" key="6">
    <source>
        <dbReference type="EMBL" id="SVC71604.1"/>
    </source>
</evidence>
<dbReference type="InterPro" id="IPR011527">
    <property type="entry name" value="ABC1_TM_dom"/>
</dbReference>
<dbReference type="PROSITE" id="PS50929">
    <property type="entry name" value="ABC_TM1F"/>
    <property type="match status" value="1"/>
</dbReference>
<dbReference type="Pfam" id="PF00664">
    <property type="entry name" value="ABC_membrane"/>
    <property type="match status" value="1"/>
</dbReference>
<evidence type="ECO:0000256" key="3">
    <source>
        <dbReference type="ARBA" id="ARBA00023136"/>
    </source>
</evidence>
<feature type="transmembrane region" description="Helical" evidence="4">
    <location>
        <begin position="63"/>
        <end position="81"/>
    </location>
</feature>
<dbReference type="GO" id="GO:0016020">
    <property type="term" value="C:membrane"/>
    <property type="evidence" value="ECO:0007669"/>
    <property type="project" value="InterPro"/>
</dbReference>
<dbReference type="EMBL" id="UINC01106738">
    <property type="protein sequence ID" value="SVC71604.1"/>
    <property type="molecule type" value="Genomic_DNA"/>
</dbReference>
<accession>A0A382PDX8</accession>
<dbReference type="Gene3D" id="1.20.1560.10">
    <property type="entry name" value="ABC transporter type 1, transmembrane domain"/>
    <property type="match status" value="1"/>
</dbReference>
<protein>
    <recommendedName>
        <fullName evidence="5">ABC transmembrane type-1 domain-containing protein</fullName>
    </recommendedName>
</protein>
<gene>
    <name evidence="6" type="ORF">METZ01_LOCUS324458</name>
</gene>
<dbReference type="GO" id="GO:0140359">
    <property type="term" value="F:ABC-type transporter activity"/>
    <property type="evidence" value="ECO:0007669"/>
    <property type="project" value="InterPro"/>
</dbReference>
<name>A0A382PDX8_9ZZZZ</name>